<dbReference type="RefSeq" id="WP_236891502.1">
    <property type="nucleotide sequence ID" value="NZ_AP024488.1"/>
</dbReference>
<organism evidence="1 2">
    <name type="scientific">Desulfoluna limicola</name>
    <dbReference type="NCBI Taxonomy" id="2810562"/>
    <lineage>
        <taxon>Bacteria</taxon>
        <taxon>Pseudomonadati</taxon>
        <taxon>Thermodesulfobacteriota</taxon>
        <taxon>Desulfobacteria</taxon>
        <taxon>Desulfobacterales</taxon>
        <taxon>Desulfolunaceae</taxon>
        <taxon>Desulfoluna</taxon>
    </lineage>
</organism>
<proteinExistence type="predicted"/>
<protein>
    <submittedName>
        <fullName evidence="1">Uncharacterized protein</fullName>
    </submittedName>
</protein>
<keyword evidence="2" id="KW-1185">Reference proteome</keyword>
<dbReference type="EMBL" id="AP024488">
    <property type="protein sequence ID" value="BCS95233.1"/>
    <property type="molecule type" value="Genomic_DNA"/>
</dbReference>
<dbReference type="InterPro" id="IPR011005">
    <property type="entry name" value="Dihydropteroate_synth-like_sf"/>
</dbReference>
<reference evidence="1 2" key="1">
    <citation type="submission" date="2021-02" db="EMBL/GenBank/DDBJ databases">
        <title>Complete genome of Desulfoluna sp. strain ASN36.</title>
        <authorList>
            <person name="Takahashi A."/>
            <person name="Kojima H."/>
            <person name="Fukui M."/>
        </authorList>
    </citation>
    <scope>NUCLEOTIDE SEQUENCE [LARGE SCALE GENOMIC DNA]</scope>
    <source>
        <strain evidence="1 2">ASN36</strain>
    </source>
</reference>
<sequence>MSTVIGERINTTLKKVTAAVANQDTNDITAGVKQQEEAGASLPLCLNSPDPAVRVTWKFGSGFRRSGMTTTERASDRGSMCVCLLHLKLIFTEITSAAKG</sequence>
<dbReference type="Proteomes" id="UP001320148">
    <property type="component" value="Chromosome"/>
</dbReference>
<dbReference type="SUPFAM" id="SSF51717">
    <property type="entry name" value="Dihydropteroate synthetase-like"/>
    <property type="match status" value="1"/>
</dbReference>
<name>A0ABM7PDR6_9BACT</name>
<evidence type="ECO:0000313" key="2">
    <source>
        <dbReference type="Proteomes" id="UP001320148"/>
    </source>
</evidence>
<accession>A0ABM7PDR6</accession>
<evidence type="ECO:0000313" key="1">
    <source>
        <dbReference type="EMBL" id="BCS95233.1"/>
    </source>
</evidence>
<gene>
    <name evidence="1" type="ORF">DSLASN_08650</name>
</gene>